<evidence type="ECO:0000313" key="1">
    <source>
        <dbReference type="EMBL" id="KAH3836413.1"/>
    </source>
</evidence>
<proteinExistence type="predicted"/>
<comment type="caution">
    <text evidence="1">The sequence shown here is derived from an EMBL/GenBank/DDBJ whole genome shotgun (WGS) entry which is preliminary data.</text>
</comment>
<gene>
    <name evidence="1" type="ORF">DPMN_109783</name>
</gene>
<accession>A0A9D4QMC3</accession>
<evidence type="ECO:0000313" key="2">
    <source>
        <dbReference type="Proteomes" id="UP000828390"/>
    </source>
</evidence>
<dbReference type="Proteomes" id="UP000828390">
    <property type="component" value="Unassembled WGS sequence"/>
</dbReference>
<keyword evidence="2" id="KW-1185">Reference proteome</keyword>
<reference evidence="1" key="2">
    <citation type="submission" date="2020-11" db="EMBL/GenBank/DDBJ databases">
        <authorList>
            <person name="McCartney M.A."/>
            <person name="Auch B."/>
            <person name="Kono T."/>
            <person name="Mallez S."/>
            <person name="Becker A."/>
            <person name="Gohl D.M."/>
            <person name="Silverstein K.A.T."/>
            <person name="Koren S."/>
            <person name="Bechman K.B."/>
            <person name="Herman A."/>
            <person name="Abrahante J.E."/>
            <person name="Garbe J."/>
        </authorList>
    </citation>
    <scope>NUCLEOTIDE SEQUENCE</scope>
    <source>
        <strain evidence="1">Duluth1</strain>
        <tissue evidence="1">Whole animal</tissue>
    </source>
</reference>
<organism evidence="1 2">
    <name type="scientific">Dreissena polymorpha</name>
    <name type="common">Zebra mussel</name>
    <name type="synonym">Mytilus polymorpha</name>
    <dbReference type="NCBI Taxonomy" id="45954"/>
    <lineage>
        <taxon>Eukaryota</taxon>
        <taxon>Metazoa</taxon>
        <taxon>Spiralia</taxon>
        <taxon>Lophotrochozoa</taxon>
        <taxon>Mollusca</taxon>
        <taxon>Bivalvia</taxon>
        <taxon>Autobranchia</taxon>
        <taxon>Heteroconchia</taxon>
        <taxon>Euheterodonta</taxon>
        <taxon>Imparidentia</taxon>
        <taxon>Neoheterodontei</taxon>
        <taxon>Myida</taxon>
        <taxon>Dreissenoidea</taxon>
        <taxon>Dreissenidae</taxon>
        <taxon>Dreissena</taxon>
    </lineage>
</organism>
<sequence>MTIVVFLGLAEVMVDPGDSSFSRLWRAFVRGSYDRSYVPRIGRGCERLRRDIIPSPLMMRDTVCLLHPEHFGGRAYSITMES</sequence>
<dbReference type="EMBL" id="JAIWYP010000004">
    <property type="protein sequence ID" value="KAH3836413.1"/>
    <property type="molecule type" value="Genomic_DNA"/>
</dbReference>
<protein>
    <submittedName>
        <fullName evidence="1">Uncharacterized protein</fullName>
    </submittedName>
</protein>
<name>A0A9D4QMC3_DREPO</name>
<reference evidence="1" key="1">
    <citation type="journal article" date="2019" name="bioRxiv">
        <title>The Genome of the Zebra Mussel, Dreissena polymorpha: A Resource for Invasive Species Research.</title>
        <authorList>
            <person name="McCartney M.A."/>
            <person name="Auch B."/>
            <person name="Kono T."/>
            <person name="Mallez S."/>
            <person name="Zhang Y."/>
            <person name="Obille A."/>
            <person name="Becker A."/>
            <person name="Abrahante J.E."/>
            <person name="Garbe J."/>
            <person name="Badalamenti J.P."/>
            <person name="Herman A."/>
            <person name="Mangelson H."/>
            <person name="Liachko I."/>
            <person name="Sullivan S."/>
            <person name="Sone E.D."/>
            <person name="Koren S."/>
            <person name="Silverstein K.A.T."/>
            <person name="Beckman K.B."/>
            <person name="Gohl D.M."/>
        </authorList>
    </citation>
    <scope>NUCLEOTIDE SEQUENCE</scope>
    <source>
        <strain evidence="1">Duluth1</strain>
        <tissue evidence="1">Whole animal</tissue>
    </source>
</reference>
<dbReference type="AlphaFoldDB" id="A0A9D4QMC3"/>